<dbReference type="Proteomes" id="UP000789366">
    <property type="component" value="Unassembled WGS sequence"/>
</dbReference>
<protein>
    <submittedName>
        <fullName evidence="1">10899_t:CDS:1</fullName>
    </submittedName>
</protein>
<evidence type="ECO:0000313" key="1">
    <source>
        <dbReference type="EMBL" id="CAG8661490.1"/>
    </source>
</evidence>
<evidence type="ECO:0000313" key="2">
    <source>
        <dbReference type="Proteomes" id="UP000789366"/>
    </source>
</evidence>
<keyword evidence="2" id="KW-1185">Reference proteome</keyword>
<reference evidence="1" key="1">
    <citation type="submission" date="2021-06" db="EMBL/GenBank/DDBJ databases">
        <authorList>
            <person name="Kallberg Y."/>
            <person name="Tangrot J."/>
            <person name="Rosling A."/>
        </authorList>
    </citation>
    <scope>NUCLEOTIDE SEQUENCE</scope>
    <source>
        <strain evidence="1">28 12/20/2015</strain>
    </source>
</reference>
<proteinExistence type="predicted"/>
<name>A0ACA9NKQ1_9GLOM</name>
<feature type="non-terminal residue" evidence="1">
    <location>
        <position position="1"/>
    </location>
</feature>
<gene>
    <name evidence="1" type="ORF">SPELUC_LOCUS9287</name>
</gene>
<accession>A0ACA9NKQ1</accession>
<comment type="caution">
    <text evidence="1">The sequence shown here is derived from an EMBL/GenBank/DDBJ whole genome shotgun (WGS) entry which is preliminary data.</text>
</comment>
<organism evidence="1 2">
    <name type="scientific">Cetraspora pellucida</name>
    <dbReference type="NCBI Taxonomy" id="1433469"/>
    <lineage>
        <taxon>Eukaryota</taxon>
        <taxon>Fungi</taxon>
        <taxon>Fungi incertae sedis</taxon>
        <taxon>Mucoromycota</taxon>
        <taxon>Glomeromycotina</taxon>
        <taxon>Glomeromycetes</taxon>
        <taxon>Diversisporales</taxon>
        <taxon>Gigasporaceae</taxon>
        <taxon>Cetraspora</taxon>
    </lineage>
</organism>
<sequence>LYEFDEKSQNKKNEDMQIGIESSYKSGCISYSNVYEHQGSMSHDFEIIEGINEENLTS</sequence>
<dbReference type="EMBL" id="CAJVPW010015379">
    <property type="protein sequence ID" value="CAG8661490.1"/>
    <property type="molecule type" value="Genomic_DNA"/>
</dbReference>